<proteinExistence type="predicted"/>
<organism evidence="1 2">
    <name type="scientific">Tahibacter amnicola</name>
    <dbReference type="NCBI Taxonomy" id="2976241"/>
    <lineage>
        <taxon>Bacteria</taxon>
        <taxon>Pseudomonadati</taxon>
        <taxon>Pseudomonadota</taxon>
        <taxon>Gammaproteobacteria</taxon>
        <taxon>Lysobacterales</taxon>
        <taxon>Rhodanobacteraceae</taxon>
        <taxon>Tahibacter</taxon>
    </lineage>
</organism>
<evidence type="ECO:0000313" key="2">
    <source>
        <dbReference type="Proteomes" id="UP001064632"/>
    </source>
</evidence>
<dbReference type="Proteomes" id="UP001064632">
    <property type="component" value="Chromosome"/>
</dbReference>
<dbReference type="InterPro" id="IPR036770">
    <property type="entry name" value="Ankyrin_rpt-contain_sf"/>
</dbReference>
<gene>
    <name evidence="1" type="ORF">N4264_19045</name>
</gene>
<dbReference type="SUPFAM" id="SSF48403">
    <property type="entry name" value="Ankyrin repeat"/>
    <property type="match status" value="1"/>
</dbReference>
<protein>
    <submittedName>
        <fullName evidence="1">Ankyrin repeat domain-containing protein</fullName>
    </submittedName>
</protein>
<dbReference type="Pfam" id="PF12796">
    <property type="entry name" value="Ank_2"/>
    <property type="match status" value="1"/>
</dbReference>
<accession>A0ABY6B9T7</accession>
<sequence length="77" mass="8221">MSLERAIQENDAAMIRALLAGGCDPDARLPNGELPLQLAAGNSQNEAVLALLDGVQIQDESDRMARTTTFTPTPIRS</sequence>
<dbReference type="EMBL" id="CP104694">
    <property type="protein sequence ID" value="UXI66833.1"/>
    <property type="molecule type" value="Genomic_DNA"/>
</dbReference>
<name>A0ABY6B9T7_9GAMM</name>
<reference evidence="1" key="1">
    <citation type="submission" date="2022-09" db="EMBL/GenBank/DDBJ databases">
        <title>Tahibacter sp. nov., isolated from a fresh water.</title>
        <authorList>
            <person name="Baek J.H."/>
            <person name="Lee J.K."/>
            <person name="Kim J.M."/>
            <person name="Jeon C.O."/>
        </authorList>
    </citation>
    <scope>NUCLEOTIDE SEQUENCE</scope>
    <source>
        <strain evidence="1">W38</strain>
    </source>
</reference>
<dbReference type="InterPro" id="IPR002110">
    <property type="entry name" value="Ankyrin_rpt"/>
</dbReference>
<evidence type="ECO:0000313" key="1">
    <source>
        <dbReference type="EMBL" id="UXI66833.1"/>
    </source>
</evidence>
<dbReference type="RefSeq" id="WP_261693813.1">
    <property type="nucleotide sequence ID" value="NZ_CP104694.1"/>
</dbReference>
<keyword evidence="2" id="KW-1185">Reference proteome</keyword>
<dbReference type="Gene3D" id="1.25.40.20">
    <property type="entry name" value="Ankyrin repeat-containing domain"/>
    <property type="match status" value="1"/>
</dbReference>